<comment type="caution">
    <text evidence="10">The sequence shown here is derived from an EMBL/GenBank/DDBJ whole genome shotgun (WGS) entry which is preliminary data.</text>
</comment>
<evidence type="ECO:0000256" key="6">
    <source>
        <dbReference type="ARBA" id="ARBA00022691"/>
    </source>
</evidence>
<keyword evidence="11" id="KW-1185">Reference proteome</keyword>
<evidence type="ECO:0000256" key="5">
    <source>
        <dbReference type="ARBA" id="ARBA00022679"/>
    </source>
</evidence>
<accession>A0ABQ9F9W1</accession>
<dbReference type="EC" id="2.1.1.211" evidence="9"/>
<comment type="function">
    <text evidence="9">Adenosyl-L-methionine (AdoMet)-dependent tRNA (uracil-O(2)-)-methyltransferase.</text>
</comment>
<keyword evidence="4 9" id="KW-0489">Methyltransferase</keyword>
<dbReference type="EMBL" id="JARBDR010000440">
    <property type="protein sequence ID" value="KAJ8312403.1"/>
    <property type="molecule type" value="Genomic_DNA"/>
</dbReference>
<reference evidence="10 11" key="1">
    <citation type="submission" date="2022-12" db="EMBL/GenBank/DDBJ databases">
        <title>Chromosome-level genome of Tegillarca granosa.</title>
        <authorList>
            <person name="Kim J."/>
        </authorList>
    </citation>
    <scope>NUCLEOTIDE SEQUENCE [LARGE SCALE GENOMIC DNA]</scope>
    <source>
        <strain evidence="10">Teg-2019</strain>
        <tissue evidence="10">Adductor muscle</tissue>
    </source>
</reference>
<gene>
    <name evidence="10" type="ORF">KUTeg_009776</name>
</gene>
<comment type="catalytic activity">
    <reaction evidence="8 9">
        <text>uridine(44) in tRNA(Ser) + S-adenosyl-L-methionine = 2'-O-methyluridine(44) in tRNA(Ser) + S-adenosyl-L-homocysteine + H(+)</text>
        <dbReference type="Rhea" id="RHEA:43100"/>
        <dbReference type="Rhea" id="RHEA-COMP:10339"/>
        <dbReference type="Rhea" id="RHEA-COMP:10340"/>
        <dbReference type="ChEBI" id="CHEBI:15378"/>
        <dbReference type="ChEBI" id="CHEBI:57856"/>
        <dbReference type="ChEBI" id="CHEBI:59789"/>
        <dbReference type="ChEBI" id="CHEBI:65315"/>
        <dbReference type="ChEBI" id="CHEBI:74478"/>
        <dbReference type="EC" id="2.1.1.211"/>
    </reaction>
</comment>
<evidence type="ECO:0000256" key="1">
    <source>
        <dbReference type="ARBA" id="ARBA00004496"/>
    </source>
</evidence>
<dbReference type="Proteomes" id="UP001217089">
    <property type="component" value="Unassembled WGS sequence"/>
</dbReference>
<keyword evidence="5 9" id="KW-0808">Transferase</keyword>
<sequence>MSSQVNLPSDSNSFVLISSLKTLGNGDGFADAVTVWINKPHVVKRNLCGSKLLFYRTVNKEGFYKNIATQNLTTDLSNVGKLLSGYLLVDEDCDECVAEEKSINNGDVIEVESLSGVADSQIAIIIRDLLPKNREKASKTREFIIYDNVLRKLTIIPYTEDKLDSEDALLPKLVSWSRESHLKTSVTSLKLVPIDEYNVLYNHLKEKYGKKFVELLWKQERKDKAIENKQSFGCGNGLLVHILSSEGEETITPSADNTYPDYDWLVGNHSDELTPWIPVMAARSSYQCRYFVLPCCHFDFDKKFNQKQPGVSNYRSYLNFVQEVGHICGFNVEEDTLRIPSTKRVCFVGKSRTYSAEDETRVDIERTTYIQNRCNGSNIKTW</sequence>
<evidence type="ECO:0000256" key="9">
    <source>
        <dbReference type="RuleBase" id="RU368004"/>
    </source>
</evidence>
<protein>
    <recommendedName>
        <fullName evidence="9">tRNA (uracil-O(2)-)-methyltransferase</fullName>
        <ecNumber evidence="9">2.1.1.211</ecNumber>
    </recommendedName>
</protein>
<evidence type="ECO:0000256" key="4">
    <source>
        <dbReference type="ARBA" id="ARBA00022603"/>
    </source>
</evidence>
<dbReference type="InterPro" id="IPR011671">
    <property type="entry name" value="tRNA_uracil_MeTrfase"/>
</dbReference>
<keyword evidence="7 9" id="KW-0819">tRNA processing</keyword>
<keyword evidence="6 9" id="KW-0949">S-adenosyl-L-methionine</keyword>
<dbReference type="PANTHER" id="PTHR21210:SF0">
    <property type="entry name" value="TRNA (URACIL-O(2)-)-METHYLTRANSFERASE-RELATED"/>
    <property type="match status" value="1"/>
</dbReference>
<evidence type="ECO:0000313" key="10">
    <source>
        <dbReference type="EMBL" id="KAJ8312403.1"/>
    </source>
</evidence>
<comment type="similarity">
    <text evidence="2 9">Belongs to the TRM44 family.</text>
</comment>
<keyword evidence="3 9" id="KW-0963">Cytoplasm</keyword>
<name>A0ABQ9F9W1_TEGGR</name>
<evidence type="ECO:0000313" key="11">
    <source>
        <dbReference type="Proteomes" id="UP001217089"/>
    </source>
</evidence>
<proteinExistence type="inferred from homology"/>
<evidence type="ECO:0000256" key="8">
    <source>
        <dbReference type="ARBA" id="ARBA00047957"/>
    </source>
</evidence>
<dbReference type="PANTHER" id="PTHR21210">
    <property type="entry name" value="TRNA (URACIL-O(2)-)-METHYLTRANSFERASE-RELATED"/>
    <property type="match status" value="1"/>
</dbReference>
<evidence type="ECO:0000256" key="7">
    <source>
        <dbReference type="ARBA" id="ARBA00022694"/>
    </source>
</evidence>
<evidence type="ECO:0000256" key="2">
    <source>
        <dbReference type="ARBA" id="ARBA00009056"/>
    </source>
</evidence>
<organism evidence="10 11">
    <name type="scientific">Tegillarca granosa</name>
    <name type="common">Malaysian cockle</name>
    <name type="synonym">Anadara granosa</name>
    <dbReference type="NCBI Taxonomy" id="220873"/>
    <lineage>
        <taxon>Eukaryota</taxon>
        <taxon>Metazoa</taxon>
        <taxon>Spiralia</taxon>
        <taxon>Lophotrochozoa</taxon>
        <taxon>Mollusca</taxon>
        <taxon>Bivalvia</taxon>
        <taxon>Autobranchia</taxon>
        <taxon>Pteriomorphia</taxon>
        <taxon>Arcoida</taxon>
        <taxon>Arcoidea</taxon>
        <taxon>Arcidae</taxon>
        <taxon>Tegillarca</taxon>
    </lineage>
</organism>
<evidence type="ECO:0000256" key="3">
    <source>
        <dbReference type="ARBA" id="ARBA00022490"/>
    </source>
</evidence>
<comment type="subcellular location">
    <subcellularLocation>
        <location evidence="1 9">Cytoplasm</location>
    </subcellularLocation>
</comment>